<reference evidence="3 4" key="1">
    <citation type="submission" date="2023-03" db="EMBL/GenBank/DDBJ databases">
        <title>Description of Hydrogenimonas sp. ISO32.</title>
        <authorList>
            <person name="Mino S."/>
            <person name="Fukazawa S."/>
            <person name="Sawabe T."/>
        </authorList>
    </citation>
    <scope>NUCLEOTIDE SEQUENCE [LARGE SCALE GENOMIC DNA]</scope>
    <source>
        <strain evidence="3 4">ISO32</strain>
    </source>
</reference>
<sequence length="166" mass="19353">MSESLKLHWDEATFLEGARLAYTYQMRHTWRRYAGWVFIALTQFGVVGAVSHGAPGLLLVSTLLLLYWYGLRWPLRKAALRRFFEKSPFAGETLHIVAEEEGLCINQRCVPWPEFKRVLAAKEGYLLDMEDSFLYIPKNRFENSDTREAFSSLLRNSVEQFQKVEL</sequence>
<keyword evidence="1" id="KW-0472">Membrane</keyword>
<keyword evidence="4" id="KW-1185">Reference proteome</keyword>
<keyword evidence="1" id="KW-0812">Transmembrane</keyword>
<name>A0ABN6WWX9_9BACT</name>
<evidence type="ECO:0000313" key="3">
    <source>
        <dbReference type="EMBL" id="BDY13676.1"/>
    </source>
</evidence>
<protein>
    <recommendedName>
        <fullName evidence="2">YcxB-like C-terminal domain-containing protein</fullName>
    </recommendedName>
</protein>
<feature type="transmembrane region" description="Helical" evidence="1">
    <location>
        <begin position="33"/>
        <end position="51"/>
    </location>
</feature>
<gene>
    <name evidence="3" type="ORF">HCR_19880</name>
</gene>
<keyword evidence="1" id="KW-1133">Transmembrane helix</keyword>
<dbReference type="RefSeq" id="WP_286336620.1">
    <property type="nucleotide sequence ID" value="NZ_AP027370.1"/>
</dbReference>
<organism evidence="3 4">
    <name type="scientific">Hydrogenimonas cancrithermarum</name>
    <dbReference type="NCBI Taxonomy" id="2993563"/>
    <lineage>
        <taxon>Bacteria</taxon>
        <taxon>Pseudomonadati</taxon>
        <taxon>Campylobacterota</taxon>
        <taxon>Epsilonproteobacteria</taxon>
        <taxon>Campylobacterales</taxon>
        <taxon>Hydrogenimonadaceae</taxon>
        <taxon>Hydrogenimonas</taxon>
    </lineage>
</organism>
<feature type="domain" description="YcxB-like C-terminal" evidence="2">
    <location>
        <begin position="106"/>
        <end position="154"/>
    </location>
</feature>
<evidence type="ECO:0000313" key="4">
    <source>
        <dbReference type="Proteomes" id="UP001321445"/>
    </source>
</evidence>
<feature type="transmembrane region" description="Helical" evidence="1">
    <location>
        <begin position="57"/>
        <end position="75"/>
    </location>
</feature>
<evidence type="ECO:0000256" key="1">
    <source>
        <dbReference type="SAM" id="Phobius"/>
    </source>
</evidence>
<dbReference type="Proteomes" id="UP001321445">
    <property type="component" value="Chromosome"/>
</dbReference>
<evidence type="ECO:0000259" key="2">
    <source>
        <dbReference type="Pfam" id="PF14317"/>
    </source>
</evidence>
<dbReference type="EMBL" id="AP027370">
    <property type="protein sequence ID" value="BDY13676.1"/>
    <property type="molecule type" value="Genomic_DNA"/>
</dbReference>
<dbReference type="Pfam" id="PF14317">
    <property type="entry name" value="YcxB"/>
    <property type="match status" value="1"/>
</dbReference>
<proteinExistence type="predicted"/>
<accession>A0ABN6WWX9</accession>
<dbReference type="InterPro" id="IPR025588">
    <property type="entry name" value="YcxB-like_C"/>
</dbReference>